<dbReference type="AlphaFoldDB" id="A0AAV3EGK2"/>
<accession>A0AAV3EGK2</accession>
<evidence type="ECO:0000313" key="1">
    <source>
        <dbReference type="EMBL" id="EGU68508.1"/>
    </source>
</evidence>
<dbReference type="EMBL" id="AFUE01000005">
    <property type="protein sequence ID" value="EGU68508.1"/>
    <property type="molecule type" value="Genomic_DNA"/>
</dbReference>
<gene>
    <name evidence="1" type="ORF">HMPREF9960_1044</name>
</gene>
<comment type="caution">
    <text evidence="1">The sequence shown here is derived from an EMBL/GenBank/DDBJ whole genome shotgun (WGS) entry which is preliminary data.</text>
</comment>
<evidence type="ECO:0000313" key="2">
    <source>
        <dbReference type="Proteomes" id="UP000004274"/>
    </source>
</evidence>
<organism evidence="1 2">
    <name type="scientific">Streptococcus cristatus ATCC 51100</name>
    <dbReference type="NCBI Taxonomy" id="889201"/>
    <lineage>
        <taxon>Bacteria</taxon>
        <taxon>Bacillati</taxon>
        <taxon>Bacillota</taxon>
        <taxon>Bacilli</taxon>
        <taxon>Lactobacillales</taxon>
        <taxon>Streptococcaceae</taxon>
        <taxon>Streptococcus</taxon>
    </lineage>
</organism>
<dbReference type="Proteomes" id="UP000004274">
    <property type="component" value="Unassembled WGS sequence"/>
</dbReference>
<reference evidence="1 2" key="1">
    <citation type="submission" date="2011-05" db="EMBL/GenBank/DDBJ databases">
        <authorList>
            <person name="Durkin A.S."/>
            <person name="McCorrison J."/>
            <person name="Torralba M."/>
            <person name="Gillis M."/>
            <person name="Methe B."/>
            <person name="Sutton G."/>
            <person name="Nelson K.E."/>
        </authorList>
    </citation>
    <scope>NUCLEOTIDE SEQUENCE [LARGE SCALE GENOMIC DNA]</scope>
    <source>
        <strain evidence="1 2">ATCC 51100</strain>
    </source>
</reference>
<proteinExistence type="predicted"/>
<protein>
    <submittedName>
        <fullName evidence="1">Uncharacterized protein</fullName>
    </submittedName>
</protein>
<sequence>MLAGKEAKLFLDEANILIKSKSASEYINLSPSKTSFYVKIEISH</sequence>
<name>A0AAV3EGK2_STRCR</name>